<protein>
    <recommendedName>
        <fullName evidence="1">Thioesterase domain-containing protein</fullName>
    </recommendedName>
</protein>
<dbReference type="Gene3D" id="3.10.129.10">
    <property type="entry name" value="Hotdog Thioesterase"/>
    <property type="match status" value="1"/>
</dbReference>
<reference evidence="2 3" key="1">
    <citation type="submission" date="2019-06" db="EMBL/GenBank/DDBJ databases">
        <title>Wine fermentation using esterase from Monascus purpureus.</title>
        <authorList>
            <person name="Geng C."/>
            <person name="Zhang Y."/>
        </authorList>
    </citation>
    <scope>NUCLEOTIDE SEQUENCE [LARGE SCALE GENOMIC DNA]</scope>
    <source>
        <strain evidence="2">HQ1</strain>
    </source>
</reference>
<accession>A0A507QXJ8</accession>
<dbReference type="InterPro" id="IPR052061">
    <property type="entry name" value="PTE-AB_protein"/>
</dbReference>
<dbReference type="Pfam" id="PF03061">
    <property type="entry name" value="4HBT"/>
    <property type="match status" value="1"/>
</dbReference>
<dbReference type="EMBL" id="VIFY01000030">
    <property type="protein sequence ID" value="TQB74577.1"/>
    <property type="molecule type" value="Genomic_DNA"/>
</dbReference>
<sequence length="195" mass="21511">MRTKEDEISLFQSIPWISNLLRDDSFETIATPSRQPKPTTEDSFFSNTLNSPTTISACLTQYRKPQSPQSSSTANVEELRTFCTLGQDVNGYPGTLHGGVVAALLDETMGLLIMIRGEGGDASTRDSNLSQTPVTAYLNIRFLRPIATPGTIVVSAQLKEAIEDRKWTIEAAIRDEKGRTLATGECLFVRIRSRL</sequence>
<dbReference type="STRING" id="5098.A0A507QXJ8"/>
<evidence type="ECO:0000259" key="1">
    <source>
        <dbReference type="Pfam" id="PF03061"/>
    </source>
</evidence>
<evidence type="ECO:0000313" key="2">
    <source>
        <dbReference type="EMBL" id="TQB74577.1"/>
    </source>
</evidence>
<feature type="domain" description="Thioesterase" evidence="1">
    <location>
        <begin position="94"/>
        <end position="181"/>
    </location>
</feature>
<keyword evidence="3" id="KW-1185">Reference proteome</keyword>
<name>A0A507QXJ8_MONPU</name>
<dbReference type="AlphaFoldDB" id="A0A507QXJ8"/>
<dbReference type="SUPFAM" id="SSF54637">
    <property type="entry name" value="Thioesterase/thiol ester dehydrase-isomerase"/>
    <property type="match status" value="1"/>
</dbReference>
<proteinExistence type="predicted"/>
<dbReference type="Proteomes" id="UP000319663">
    <property type="component" value="Unassembled WGS sequence"/>
</dbReference>
<dbReference type="CDD" id="cd03443">
    <property type="entry name" value="PaaI_thioesterase"/>
    <property type="match status" value="1"/>
</dbReference>
<evidence type="ECO:0000313" key="3">
    <source>
        <dbReference type="Proteomes" id="UP000319663"/>
    </source>
</evidence>
<organism evidence="2 3">
    <name type="scientific">Monascus purpureus</name>
    <name type="common">Red mold</name>
    <name type="synonym">Monascus anka</name>
    <dbReference type="NCBI Taxonomy" id="5098"/>
    <lineage>
        <taxon>Eukaryota</taxon>
        <taxon>Fungi</taxon>
        <taxon>Dikarya</taxon>
        <taxon>Ascomycota</taxon>
        <taxon>Pezizomycotina</taxon>
        <taxon>Eurotiomycetes</taxon>
        <taxon>Eurotiomycetidae</taxon>
        <taxon>Eurotiales</taxon>
        <taxon>Aspergillaceae</taxon>
        <taxon>Monascus</taxon>
    </lineage>
</organism>
<dbReference type="PANTHER" id="PTHR47260:SF6">
    <property type="entry name" value="THIOESTERASE DOMAIN-CONTAINING PROTEIN"/>
    <property type="match status" value="1"/>
</dbReference>
<comment type="caution">
    <text evidence="2">The sequence shown here is derived from an EMBL/GenBank/DDBJ whole genome shotgun (WGS) entry which is preliminary data.</text>
</comment>
<gene>
    <name evidence="2" type="ORF">MPDQ_004684</name>
</gene>
<dbReference type="InterPro" id="IPR029069">
    <property type="entry name" value="HotDog_dom_sf"/>
</dbReference>
<dbReference type="PANTHER" id="PTHR47260">
    <property type="entry name" value="UPF0644 PROTEIN PB2B4.06"/>
    <property type="match status" value="1"/>
</dbReference>
<dbReference type="InterPro" id="IPR006683">
    <property type="entry name" value="Thioestr_dom"/>
</dbReference>
<dbReference type="OrthoDB" id="506431at2759"/>